<evidence type="ECO:0000313" key="3">
    <source>
        <dbReference type="Proteomes" id="UP001295423"/>
    </source>
</evidence>
<protein>
    <submittedName>
        <fullName evidence="2">Uncharacterized protein</fullName>
    </submittedName>
</protein>
<organism evidence="2 3">
    <name type="scientific">Cylindrotheca closterium</name>
    <dbReference type="NCBI Taxonomy" id="2856"/>
    <lineage>
        <taxon>Eukaryota</taxon>
        <taxon>Sar</taxon>
        <taxon>Stramenopiles</taxon>
        <taxon>Ochrophyta</taxon>
        <taxon>Bacillariophyta</taxon>
        <taxon>Bacillariophyceae</taxon>
        <taxon>Bacillariophycidae</taxon>
        <taxon>Bacillariales</taxon>
        <taxon>Bacillariaceae</taxon>
        <taxon>Cylindrotheca</taxon>
    </lineage>
</organism>
<comment type="caution">
    <text evidence="2">The sequence shown here is derived from an EMBL/GenBank/DDBJ whole genome shotgun (WGS) entry which is preliminary data.</text>
</comment>
<sequence length="274" mass="30662">MPPNLDLTQDVPEEVLPVLSLHKRLWVKVHVFLFQNMRGRSLFVDKTLVGKTSIPLDQFIVNEQLAAISENTLSTASGYEFCDAQAGSESFYKYIASFNSKVDVSPPNQVFLPRLSNQSTMPASPRRPFWHQRPRPPKMLQPKLKSESYCSGKSSLAISSPTWMGVLNTAHHALFDWDIHCIQAAGMAAIQRASFTTRSLVMNPSDALSWFSLLQFLPSVRTDKDLALHINKDVEACMQEDMGEHVTKGPPRRRNYTQRVAAPPLPTSNAPSPT</sequence>
<feature type="region of interest" description="Disordered" evidence="1">
    <location>
        <begin position="241"/>
        <end position="274"/>
    </location>
</feature>
<proteinExistence type="predicted"/>
<dbReference type="Proteomes" id="UP001295423">
    <property type="component" value="Unassembled WGS sequence"/>
</dbReference>
<dbReference type="EMBL" id="CAKOGP040000247">
    <property type="protein sequence ID" value="CAJ1933155.1"/>
    <property type="molecule type" value="Genomic_DNA"/>
</dbReference>
<evidence type="ECO:0000313" key="2">
    <source>
        <dbReference type="EMBL" id="CAJ1933155.1"/>
    </source>
</evidence>
<evidence type="ECO:0000256" key="1">
    <source>
        <dbReference type="SAM" id="MobiDB-lite"/>
    </source>
</evidence>
<name>A0AAD2CHJ6_9STRA</name>
<dbReference type="AlphaFoldDB" id="A0AAD2CHJ6"/>
<gene>
    <name evidence="2" type="ORF">CYCCA115_LOCUS3184</name>
</gene>
<accession>A0AAD2CHJ6</accession>
<reference evidence="2" key="1">
    <citation type="submission" date="2023-08" db="EMBL/GenBank/DDBJ databases">
        <authorList>
            <person name="Audoor S."/>
            <person name="Bilcke G."/>
        </authorList>
    </citation>
    <scope>NUCLEOTIDE SEQUENCE</scope>
</reference>
<feature type="region of interest" description="Disordered" evidence="1">
    <location>
        <begin position="115"/>
        <end position="144"/>
    </location>
</feature>
<keyword evidence="3" id="KW-1185">Reference proteome</keyword>